<protein>
    <submittedName>
        <fullName evidence="7">Response regulator transcription factor</fullName>
    </submittedName>
</protein>
<evidence type="ECO:0000313" key="7">
    <source>
        <dbReference type="EMBL" id="MBD0379943.1"/>
    </source>
</evidence>
<dbReference type="GO" id="GO:0006355">
    <property type="term" value="P:regulation of DNA-templated transcription"/>
    <property type="evidence" value="ECO:0007669"/>
    <property type="project" value="InterPro"/>
</dbReference>
<evidence type="ECO:0000256" key="2">
    <source>
        <dbReference type="ARBA" id="ARBA00023015"/>
    </source>
</evidence>
<accession>A0A926KPG3</accession>
<name>A0A926KPG3_9BACL</name>
<dbReference type="PROSITE" id="PS50110">
    <property type="entry name" value="RESPONSE_REGULATORY"/>
    <property type="match status" value="1"/>
</dbReference>
<keyword evidence="1 5" id="KW-0597">Phosphoprotein</keyword>
<evidence type="ECO:0000259" key="6">
    <source>
        <dbReference type="PROSITE" id="PS50110"/>
    </source>
</evidence>
<dbReference type="CDD" id="cd17535">
    <property type="entry name" value="REC_NarL-like"/>
    <property type="match status" value="1"/>
</dbReference>
<keyword evidence="3" id="KW-0238">DNA-binding</keyword>
<dbReference type="InterPro" id="IPR016032">
    <property type="entry name" value="Sig_transdc_resp-reg_C-effctor"/>
</dbReference>
<dbReference type="PRINTS" id="PR00038">
    <property type="entry name" value="HTHLUXR"/>
</dbReference>
<dbReference type="AlphaFoldDB" id="A0A926KPG3"/>
<dbReference type="RefSeq" id="WP_188173721.1">
    <property type="nucleotide sequence ID" value="NZ_JACVVD010000002.1"/>
</dbReference>
<dbReference type="GO" id="GO:0000160">
    <property type="term" value="P:phosphorelay signal transduction system"/>
    <property type="evidence" value="ECO:0007669"/>
    <property type="project" value="InterPro"/>
</dbReference>
<keyword evidence="8" id="KW-1185">Reference proteome</keyword>
<dbReference type="InterPro" id="IPR011006">
    <property type="entry name" value="CheY-like_superfamily"/>
</dbReference>
<keyword evidence="2" id="KW-0805">Transcription regulation</keyword>
<dbReference type="Gene3D" id="3.40.50.2300">
    <property type="match status" value="1"/>
</dbReference>
<dbReference type="GO" id="GO:0003677">
    <property type="term" value="F:DNA binding"/>
    <property type="evidence" value="ECO:0007669"/>
    <property type="project" value="UniProtKB-KW"/>
</dbReference>
<reference evidence="7" key="1">
    <citation type="submission" date="2020-09" db="EMBL/GenBank/DDBJ databases">
        <title>Draft Genome Sequence of Paenibacillus sp. WST5.</title>
        <authorList>
            <person name="Bao Z."/>
        </authorList>
    </citation>
    <scope>NUCLEOTIDE SEQUENCE</scope>
    <source>
        <strain evidence="7">WST5</strain>
    </source>
</reference>
<dbReference type="PANTHER" id="PTHR45566">
    <property type="entry name" value="HTH-TYPE TRANSCRIPTIONAL REGULATOR YHJB-RELATED"/>
    <property type="match status" value="1"/>
</dbReference>
<comment type="caution">
    <text evidence="7">The sequence shown here is derived from an EMBL/GenBank/DDBJ whole genome shotgun (WGS) entry which is preliminary data.</text>
</comment>
<dbReference type="Pfam" id="PF00072">
    <property type="entry name" value="Response_reg"/>
    <property type="match status" value="1"/>
</dbReference>
<dbReference type="Proteomes" id="UP000650466">
    <property type="component" value="Unassembled WGS sequence"/>
</dbReference>
<dbReference type="InterPro" id="IPR051015">
    <property type="entry name" value="EvgA-like"/>
</dbReference>
<organism evidence="7 8">
    <name type="scientific">Paenibacillus sedimenti</name>
    <dbReference type="NCBI Taxonomy" id="2770274"/>
    <lineage>
        <taxon>Bacteria</taxon>
        <taxon>Bacillati</taxon>
        <taxon>Bacillota</taxon>
        <taxon>Bacilli</taxon>
        <taxon>Bacillales</taxon>
        <taxon>Paenibacillaceae</taxon>
        <taxon>Paenibacillus</taxon>
    </lineage>
</organism>
<proteinExistence type="predicted"/>
<dbReference type="SUPFAM" id="SSF52172">
    <property type="entry name" value="CheY-like"/>
    <property type="match status" value="1"/>
</dbReference>
<keyword evidence="4" id="KW-0804">Transcription</keyword>
<evidence type="ECO:0000313" key="8">
    <source>
        <dbReference type="Proteomes" id="UP000650466"/>
    </source>
</evidence>
<evidence type="ECO:0000256" key="5">
    <source>
        <dbReference type="PROSITE-ProRule" id="PRU00169"/>
    </source>
</evidence>
<sequence>MDKIRVLLVEDDPFWIENISRELRVEADIAWAGTASTREEAVQVVAQEAIDVVLMDINLTENRLDGIEAAQDIRREFGDRIPIIMLTSLKEKDVVMTSFKSGAVNYITKASYPDIVEAIRAAHRGRASIHPDAAAIMRQEVKLMDLSPSEREIYELKRQGYNKTQISERLHKSLNTVKTQLRSIRNKLFP</sequence>
<evidence type="ECO:0000256" key="1">
    <source>
        <dbReference type="ARBA" id="ARBA00022553"/>
    </source>
</evidence>
<dbReference type="EMBL" id="JACVVD010000002">
    <property type="protein sequence ID" value="MBD0379943.1"/>
    <property type="molecule type" value="Genomic_DNA"/>
</dbReference>
<dbReference type="InterPro" id="IPR001789">
    <property type="entry name" value="Sig_transdc_resp-reg_receiver"/>
</dbReference>
<dbReference type="InterPro" id="IPR000792">
    <property type="entry name" value="Tscrpt_reg_LuxR_C"/>
</dbReference>
<dbReference type="SMART" id="SM00448">
    <property type="entry name" value="REC"/>
    <property type="match status" value="1"/>
</dbReference>
<feature type="modified residue" description="4-aspartylphosphate" evidence="5">
    <location>
        <position position="56"/>
    </location>
</feature>
<gene>
    <name evidence="7" type="ORF">ICC18_07450</name>
</gene>
<feature type="domain" description="Response regulatory" evidence="6">
    <location>
        <begin position="5"/>
        <end position="124"/>
    </location>
</feature>
<evidence type="ECO:0000256" key="4">
    <source>
        <dbReference type="ARBA" id="ARBA00023163"/>
    </source>
</evidence>
<evidence type="ECO:0000256" key="3">
    <source>
        <dbReference type="ARBA" id="ARBA00023125"/>
    </source>
</evidence>
<dbReference type="PANTHER" id="PTHR45566:SF2">
    <property type="entry name" value="NARL SUBFAMILY"/>
    <property type="match status" value="1"/>
</dbReference>
<dbReference type="SUPFAM" id="SSF46894">
    <property type="entry name" value="C-terminal effector domain of the bipartite response regulators"/>
    <property type="match status" value="1"/>
</dbReference>
<dbReference type="InterPro" id="IPR058245">
    <property type="entry name" value="NreC/VraR/RcsB-like_REC"/>
</dbReference>